<dbReference type="SMART" id="SM00732">
    <property type="entry name" value="YqgFc"/>
    <property type="match status" value="1"/>
</dbReference>
<dbReference type="CDD" id="cd16964">
    <property type="entry name" value="YqgF"/>
    <property type="match status" value="1"/>
</dbReference>
<organism evidence="8 9">
    <name type="scientific">Granulosicoccus antarcticus IMCC3135</name>
    <dbReference type="NCBI Taxonomy" id="1192854"/>
    <lineage>
        <taxon>Bacteria</taxon>
        <taxon>Pseudomonadati</taxon>
        <taxon>Pseudomonadota</taxon>
        <taxon>Gammaproteobacteria</taxon>
        <taxon>Chromatiales</taxon>
        <taxon>Granulosicoccaceae</taxon>
        <taxon>Granulosicoccus</taxon>
    </lineage>
</organism>
<feature type="region of interest" description="Disordered" evidence="6">
    <location>
        <begin position="106"/>
        <end position="128"/>
    </location>
</feature>
<dbReference type="AlphaFoldDB" id="A0A2Z2NUJ1"/>
<evidence type="ECO:0000259" key="7">
    <source>
        <dbReference type="SMART" id="SM00732"/>
    </source>
</evidence>
<protein>
    <recommendedName>
        <fullName evidence="5">Putative pre-16S rRNA nuclease</fullName>
        <ecNumber evidence="5">3.1.-.-</ecNumber>
    </recommendedName>
</protein>
<dbReference type="OrthoDB" id="9796140at2"/>
<dbReference type="GO" id="GO:0000967">
    <property type="term" value="P:rRNA 5'-end processing"/>
    <property type="evidence" value="ECO:0007669"/>
    <property type="project" value="UniProtKB-UniRule"/>
</dbReference>
<dbReference type="GO" id="GO:0004518">
    <property type="term" value="F:nuclease activity"/>
    <property type="evidence" value="ECO:0007669"/>
    <property type="project" value="UniProtKB-KW"/>
</dbReference>
<dbReference type="HAMAP" id="MF_00651">
    <property type="entry name" value="Nuclease_YqgF"/>
    <property type="match status" value="1"/>
</dbReference>
<keyword evidence="9" id="KW-1185">Reference proteome</keyword>
<dbReference type="KEGG" id="gai:IMCC3135_06075"/>
<keyword evidence="3 5" id="KW-0540">Nuclease</keyword>
<gene>
    <name evidence="8" type="primary">yqgF</name>
    <name evidence="8" type="ORF">IMCC3135_06075</name>
</gene>
<feature type="domain" description="YqgF/RNase H-like" evidence="7">
    <location>
        <begin position="9"/>
        <end position="109"/>
    </location>
</feature>
<dbReference type="PANTHER" id="PTHR33317">
    <property type="entry name" value="POLYNUCLEOTIDYL TRANSFERASE, RIBONUCLEASE H-LIKE SUPERFAMILY PROTEIN"/>
    <property type="match status" value="1"/>
</dbReference>
<sequence>MPDAPTTSGTCLAFDYGSKRIGVAVGETQLQRARPLEVVQNINGTPDWNAINELLQEWQPTDLIVGWPLTEEGLEQAITPHVGGFIKNLKKRYSIPVHKTDERFSSNAAQDVIREQRQSGQRKRKSDHEDIDMVAAALILESWFSLRE</sequence>
<dbReference type="NCBIfam" id="TIGR00250">
    <property type="entry name" value="RNAse_H_YqgF"/>
    <property type="match status" value="1"/>
</dbReference>
<evidence type="ECO:0000256" key="6">
    <source>
        <dbReference type="SAM" id="MobiDB-lite"/>
    </source>
</evidence>
<comment type="function">
    <text evidence="5">Could be a nuclease involved in processing of the 5'-end of pre-16S rRNA.</text>
</comment>
<dbReference type="EMBL" id="CP018632">
    <property type="protein sequence ID" value="ASJ71327.1"/>
    <property type="molecule type" value="Genomic_DNA"/>
</dbReference>
<reference evidence="8 9" key="1">
    <citation type="submission" date="2016-12" db="EMBL/GenBank/DDBJ databases">
        <authorList>
            <person name="Song W.-J."/>
            <person name="Kurnit D.M."/>
        </authorList>
    </citation>
    <scope>NUCLEOTIDE SEQUENCE [LARGE SCALE GENOMIC DNA]</scope>
    <source>
        <strain evidence="8 9">IMCC3135</strain>
    </source>
</reference>
<dbReference type="PANTHER" id="PTHR33317:SF4">
    <property type="entry name" value="POLYNUCLEOTIDYL TRANSFERASE, RIBONUCLEASE H-LIKE SUPERFAMILY PROTEIN"/>
    <property type="match status" value="1"/>
</dbReference>
<evidence type="ECO:0000256" key="5">
    <source>
        <dbReference type="HAMAP-Rule" id="MF_00651"/>
    </source>
</evidence>
<evidence type="ECO:0000256" key="3">
    <source>
        <dbReference type="ARBA" id="ARBA00022722"/>
    </source>
</evidence>
<keyword evidence="2 5" id="KW-0690">Ribosome biogenesis</keyword>
<comment type="similarity">
    <text evidence="5">Belongs to the YqgF HJR family.</text>
</comment>
<dbReference type="RefSeq" id="WP_088916781.1">
    <property type="nucleotide sequence ID" value="NZ_CP018632.1"/>
</dbReference>
<dbReference type="Pfam" id="PF03652">
    <property type="entry name" value="RuvX"/>
    <property type="match status" value="1"/>
</dbReference>
<evidence type="ECO:0000313" key="9">
    <source>
        <dbReference type="Proteomes" id="UP000250079"/>
    </source>
</evidence>
<dbReference type="Gene3D" id="3.30.420.140">
    <property type="entry name" value="YqgF/RNase H-like domain"/>
    <property type="match status" value="1"/>
</dbReference>
<dbReference type="Proteomes" id="UP000250079">
    <property type="component" value="Chromosome"/>
</dbReference>
<dbReference type="InterPro" id="IPR005227">
    <property type="entry name" value="YqgF"/>
</dbReference>
<dbReference type="InterPro" id="IPR012337">
    <property type="entry name" value="RNaseH-like_sf"/>
</dbReference>
<dbReference type="GO" id="GO:0005829">
    <property type="term" value="C:cytosol"/>
    <property type="evidence" value="ECO:0007669"/>
    <property type="project" value="TreeGrafter"/>
</dbReference>
<evidence type="ECO:0000256" key="1">
    <source>
        <dbReference type="ARBA" id="ARBA00022490"/>
    </source>
</evidence>
<proteinExistence type="inferred from homology"/>
<keyword evidence="1 5" id="KW-0963">Cytoplasm</keyword>
<comment type="subcellular location">
    <subcellularLocation>
        <location evidence="5">Cytoplasm</location>
    </subcellularLocation>
</comment>
<dbReference type="InterPro" id="IPR006641">
    <property type="entry name" value="YqgF/RNaseH-like_dom"/>
</dbReference>
<accession>A0A2Z2NUJ1</accession>
<dbReference type="EC" id="3.1.-.-" evidence="5"/>
<evidence type="ECO:0000256" key="4">
    <source>
        <dbReference type="ARBA" id="ARBA00022801"/>
    </source>
</evidence>
<dbReference type="GO" id="GO:0016788">
    <property type="term" value="F:hydrolase activity, acting on ester bonds"/>
    <property type="evidence" value="ECO:0007669"/>
    <property type="project" value="UniProtKB-UniRule"/>
</dbReference>
<evidence type="ECO:0000313" key="8">
    <source>
        <dbReference type="EMBL" id="ASJ71327.1"/>
    </source>
</evidence>
<keyword evidence="4 5" id="KW-0378">Hydrolase</keyword>
<dbReference type="InterPro" id="IPR037027">
    <property type="entry name" value="YqgF/RNaseH-like_dom_sf"/>
</dbReference>
<evidence type="ECO:0000256" key="2">
    <source>
        <dbReference type="ARBA" id="ARBA00022517"/>
    </source>
</evidence>
<dbReference type="SUPFAM" id="SSF53098">
    <property type="entry name" value="Ribonuclease H-like"/>
    <property type="match status" value="1"/>
</dbReference>
<name>A0A2Z2NUJ1_9GAMM</name>